<keyword evidence="1" id="KW-1133">Transmembrane helix</keyword>
<evidence type="ECO:0000313" key="2">
    <source>
        <dbReference type="EMBL" id="QAY65863.1"/>
    </source>
</evidence>
<dbReference type="RefSeq" id="WP_129438834.1">
    <property type="nucleotide sequence ID" value="NZ_CP035492.1"/>
</dbReference>
<dbReference type="AlphaFoldDB" id="A0A4P6EUR1"/>
<feature type="transmembrane region" description="Helical" evidence="1">
    <location>
        <begin position="41"/>
        <end position="60"/>
    </location>
</feature>
<dbReference type="KEGG" id="pprt:ET464_05180"/>
<evidence type="ECO:0000313" key="3">
    <source>
        <dbReference type="Proteomes" id="UP000293568"/>
    </source>
</evidence>
<gene>
    <name evidence="2" type="ORF">ET464_05180</name>
</gene>
<evidence type="ECO:0000256" key="1">
    <source>
        <dbReference type="SAM" id="Phobius"/>
    </source>
</evidence>
<dbReference type="Proteomes" id="UP000293568">
    <property type="component" value="Chromosome"/>
</dbReference>
<proteinExistence type="predicted"/>
<organism evidence="2 3">
    <name type="scientific">Paenibacillus protaetiae</name>
    <dbReference type="NCBI Taxonomy" id="2509456"/>
    <lineage>
        <taxon>Bacteria</taxon>
        <taxon>Bacillati</taxon>
        <taxon>Bacillota</taxon>
        <taxon>Bacilli</taxon>
        <taxon>Bacillales</taxon>
        <taxon>Paenibacillaceae</taxon>
        <taxon>Paenibacillus</taxon>
    </lineage>
</organism>
<name>A0A4P6EUR1_9BACL</name>
<keyword evidence="1" id="KW-0812">Transmembrane</keyword>
<sequence>MTTAGISFFIIFILALMAGMDMLVYKQSFWESFKEIGKFPYFMGQPAIYLIAFSLVAALWKDMNIMPFIHAKLKQHKKEKE</sequence>
<dbReference type="EMBL" id="CP035492">
    <property type="protein sequence ID" value="QAY65863.1"/>
    <property type="molecule type" value="Genomic_DNA"/>
</dbReference>
<accession>A0A4P6EUR1</accession>
<reference evidence="2 3" key="1">
    <citation type="submission" date="2019-01" db="EMBL/GenBank/DDBJ databases">
        <title>Genome sequencing of strain FW100M-2.</title>
        <authorList>
            <person name="Heo J."/>
            <person name="Kim S.-J."/>
            <person name="Kim J.-S."/>
            <person name="Hong S.-B."/>
            <person name="Kwon S.-W."/>
        </authorList>
    </citation>
    <scope>NUCLEOTIDE SEQUENCE [LARGE SCALE GENOMIC DNA]</scope>
    <source>
        <strain evidence="2 3">FW100M-2</strain>
    </source>
</reference>
<feature type="transmembrane region" description="Helical" evidence="1">
    <location>
        <begin position="6"/>
        <end position="25"/>
    </location>
</feature>
<keyword evidence="1" id="KW-0472">Membrane</keyword>
<protein>
    <submittedName>
        <fullName evidence="2">Uncharacterized protein</fullName>
    </submittedName>
</protein>
<keyword evidence="3" id="KW-1185">Reference proteome</keyword>